<comment type="caution">
    <text evidence="12">The sequence shown here is derived from an EMBL/GenBank/DDBJ whole genome shotgun (WGS) entry which is preliminary data.</text>
</comment>
<dbReference type="PROSITE" id="PS00755">
    <property type="entry name" value="SECY_1"/>
    <property type="match status" value="1"/>
</dbReference>
<dbReference type="PANTHER" id="PTHR10906">
    <property type="entry name" value="SECY/SEC61-ALPHA FAMILY MEMBER"/>
    <property type="match status" value="1"/>
</dbReference>
<feature type="transmembrane region" description="Helical" evidence="10">
    <location>
        <begin position="184"/>
        <end position="205"/>
    </location>
</feature>
<gene>
    <name evidence="10 12" type="primary">secY</name>
    <name evidence="12" type="ORF">EZ315_03570</name>
</gene>
<evidence type="ECO:0000256" key="10">
    <source>
        <dbReference type="HAMAP-Rule" id="MF_01465"/>
    </source>
</evidence>
<organism evidence="12 13">
    <name type="scientific">Duncaniella freteri</name>
    <dbReference type="NCBI Taxonomy" id="2530391"/>
    <lineage>
        <taxon>Bacteria</taxon>
        <taxon>Pseudomonadati</taxon>
        <taxon>Bacteroidota</taxon>
        <taxon>Bacteroidia</taxon>
        <taxon>Bacteroidales</taxon>
        <taxon>Muribaculaceae</taxon>
        <taxon>Duncaniella</taxon>
    </lineage>
</organism>
<dbReference type="GO" id="GO:0043952">
    <property type="term" value="P:protein transport by the Sec complex"/>
    <property type="evidence" value="ECO:0007669"/>
    <property type="project" value="UniProtKB-UniRule"/>
</dbReference>
<comment type="function">
    <text evidence="10">The central subunit of the protein translocation channel SecYEG. Consists of two halves formed by TMs 1-5 and 6-10. These two domains form a lateral gate at the front which open onto the bilayer between TMs 2 and 7, and are clamped together by SecE at the back. The channel is closed by both a pore ring composed of hydrophobic SecY resides and a short helix (helix 2A) on the extracellular side of the membrane which forms a plug. The plug probably moves laterally to allow the channel to open. The ring and the pore may move independently.</text>
</comment>
<keyword evidence="7 10" id="KW-0811">Translocation</keyword>
<dbReference type="HAMAP" id="MF_01465">
    <property type="entry name" value="SecY"/>
    <property type="match status" value="1"/>
</dbReference>
<protein>
    <recommendedName>
        <fullName evidence="9 10">Protein translocase subunit SecY</fullName>
    </recommendedName>
</protein>
<dbReference type="PRINTS" id="PR00303">
    <property type="entry name" value="SECYTRNLCASE"/>
</dbReference>
<dbReference type="EMBL" id="SJSA01000001">
    <property type="protein sequence ID" value="TGG39827.1"/>
    <property type="molecule type" value="Genomic_DNA"/>
</dbReference>
<keyword evidence="13" id="KW-1185">Reference proteome</keyword>
<dbReference type="InterPro" id="IPR002208">
    <property type="entry name" value="SecY/SEC61-alpha"/>
</dbReference>
<name>A0A4Z0V6B8_9BACT</name>
<feature type="transmembrane region" description="Helical" evidence="10">
    <location>
        <begin position="399"/>
        <end position="419"/>
    </location>
</feature>
<keyword evidence="4 10" id="KW-0812">Transmembrane</keyword>
<evidence type="ECO:0000256" key="9">
    <source>
        <dbReference type="ARBA" id="ARBA00039733"/>
    </source>
</evidence>
<dbReference type="InterPro" id="IPR026593">
    <property type="entry name" value="SecY"/>
</dbReference>
<keyword evidence="8 10" id="KW-0472">Membrane</keyword>
<feature type="transmembrane region" description="Helical" evidence="10">
    <location>
        <begin position="273"/>
        <end position="295"/>
    </location>
</feature>
<evidence type="ECO:0000256" key="8">
    <source>
        <dbReference type="ARBA" id="ARBA00023136"/>
    </source>
</evidence>
<feature type="transmembrane region" description="Helical" evidence="10">
    <location>
        <begin position="117"/>
        <end position="139"/>
    </location>
</feature>
<keyword evidence="3 10" id="KW-0813">Transport</keyword>
<dbReference type="Pfam" id="PF00344">
    <property type="entry name" value="SecY"/>
    <property type="match status" value="1"/>
</dbReference>
<dbReference type="InterPro" id="IPR030659">
    <property type="entry name" value="SecY_CS"/>
</dbReference>
<dbReference type="Gene3D" id="1.10.3370.10">
    <property type="entry name" value="SecY subunit domain"/>
    <property type="match status" value="1"/>
</dbReference>
<evidence type="ECO:0000256" key="1">
    <source>
        <dbReference type="ARBA" id="ARBA00004141"/>
    </source>
</evidence>
<evidence type="ECO:0000313" key="12">
    <source>
        <dbReference type="EMBL" id="TGG39827.1"/>
    </source>
</evidence>
<dbReference type="GO" id="GO:0065002">
    <property type="term" value="P:intracellular protein transmembrane transport"/>
    <property type="evidence" value="ECO:0007669"/>
    <property type="project" value="UniProtKB-UniRule"/>
</dbReference>
<dbReference type="Proteomes" id="UP000297635">
    <property type="component" value="Unassembled WGS sequence"/>
</dbReference>
<comment type="subcellular location">
    <subcellularLocation>
        <location evidence="10">Cell membrane</location>
        <topology evidence="10">Multi-pass membrane protein</topology>
    </subcellularLocation>
    <subcellularLocation>
        <location evidence="1">Membrane</location>
        <topology evidence="1">Multi-pass membrane protein</topology>
    </subcellularLocation>
</comment>
<keyword evidence="6 10" id="KW-1133">Transmembrane helix</keyword>
<proteinExistence type="inferred from homology"/>
<feature type="transmembrane region" description="Helical" evidence="10">
    <location>
        <begin position="73"/>
        <end position="97"/>
    </location>
</feature>
<dbReference type="AlphaFoldDB" id="A0A4Z0V6B8"/>
<dbReference type="InterPro" id="IPR023201">
    <property type="entry name" value="SecY_dom_sf"/>
</dbReference>
<accession>A0A4Z0V6B8</accession>
<evidence type="ECO:0000256" key="2">
    <source>
        <dbReference type="ARBA" id="ARBA00005751"/>
    </source>
</evidence>
<evidence type="ECO:0000256" key="3">
    <source>
        <dbReference type="ARBA" id="ARBA00022448"/>
    </source>
</evidence>
<comment type="subunit">
    <text evidence="10">Component of the Sec protein translocase complex. Heterotrimer consisting of SecY, SecE and SecG subunits. The heterotrimers can form oligomers, although 1 heterotrimer is thought to be able to translocate proteins. Interacts with the ribosome. Interacts with SecDF, and other proteins may be involved. Interacts with SecA.</text>
</comment>
<feature type="transmembrane region" description="Helical" evidence="10">
    <location>
        <begin position="20"/>
        <end position="41"/>
    </location>
</feature>
<dbReference type="RefSeq" id="WP_135470685.1">
    <property type="nucleotide sequence ID" value="NZ_CASCVZ010000001.1"/>
</dbReference>
<dbReference type="GO" id="GO:0005886">
    <property type="term" value="C:plasma membrane"/>
    <property type="evidence" value="ECO:0007669"/>
    <property type="project" value="UniProtKB-SubCell"/>
</dbReference>
<evidence type="ECO:0000313" key="13">
    <source>
        <dbReference type="Proteomes" id="UP000297635"/>
    </source>
</evidence>
<comment type="similarity">
    <text evidence="2 10 11">Belongs to the SecY/SEC61-alpha family.</text>
</comment>
<evidence type="ECO:0000256" key="11">
    <source>
        <dbReference type="RuleBase" id="RU004349"/>
    </source>
</evidence>
<evidence type="ECO:0000256" key="4">
    <source>
        <dbReference type="ARBA" id="ARBA00022692"/>
    </source>
</evidence>
<dbReference type="GO" id="GO:0006605">
    <property type="term" value="P:protein targeting"/>
    <property type="evidence" value="ECO:0007669"/>
    <property type="project" value="UniProtKB-UniRule"/>
</dbReference>
<dbReference type="PIRSF" id="PIRSF004557">
    <property type="entry name" value="SecY"/>
    <property type="match status" value="1"/>
</dbReference>
<feature type="transmembrane region" description="Helical" evidence="10">
    <location>
        <begin position="372"/>
        <end position="393"/>
    </location>
</feature>
<reference evidence="12 13" key="1">
    <citation type="submission" date="2019-02" db="EMBL/GenBank/DDBJ databases">
        <title>Isolation and identification of novel species under the genus Muribaculum.</title>
        <authorList>
            <person name="Miyake S."/>
            <person name="Ding Y."/>
            <person name="Low A."/>
            <person name="Soh M."/>
            <person name="Seedorf H."/>
        </authorList>
    </citation>
    <scope>NUCLEOTIDE SEQUENCE [LARGE SCALE GENOMIC DNA]</scope>
    <source>
        <strain evidence="12 13">TLL-A3</strain>
    </source>
</reference>
<feature type="transmembrane region" description="Helical" evidence="10">
    <location>
        <begin position="217"/>
        <end position="240"/>
    </location>
</feature>
<keyword evidence="10" id="KW-1003">Cell membrane</keyword>
<feature type="transmembrane region" description="Helical" evidence="10">
    <location>
        <begin position="151"/>
        <end position="172"/>
    </location>
</feature>
<evidence type="ECO:0000256" key="7">
    <source>
        <dbReference type="ARBA" id="ARBA00023010"/>
    </source>
</evidence>
<dbReference type="GeneID" id="82148858"/>
<sequence length="449" mass="49262">MRFIQTIRNIWTIEELRKRILVTLMLVLVYRLGCYVVLPGISPEDLDALSNFTNKSGLMQLLDMFSGGAFSQASIFALGIMPYITASIVIQLLGMVLPSFQKMQREGESGRQKLSQYTRYLTVLILLLQGPAYLVNLQVQVSAATGGAHMGFWTIAFLTVILAAGSMFIMWLGERITDRGIGNGISFIILVGIIARLPGALFYEFTSRLPGATGSQGGLIMFVVEIILLFAVTVGAVLLVQGTRKVPVQYAKRIVGNRQYGGARQYIPLKVNAAGVMPIIFAQAIMFIPITLAGFGGSEGTSGFYAAFSDINGFWYNLVYFILIVAFTYFYTAITVRPTQMAEDMKRNNGFIPGVKPGKKTAEYLDSIMSRITLPGSLFLGIVAILPAFARFFGISQNFAQFFGGTSLLILVGVVLDTLQQIESHLMMHHYDGLMKDGKIKGRTTGSAY</sequence>
<feature type="transmembrane region" description="Helical" evidence="10">
    <location>
        <begin position="315"/>
        <end position="336"/>
    </location>
</feature>
<evidence type="ECO:0000256" key="5">
    <source>
        <dbReference type="ARBA" id="ARBA00022927"/>
    </source>
</evidence>
<dbReference type="FunFam" id="1.10.3370.10:FF:000001">
    <property type="entry name" value="Preprotein translocase subunit SecY"/>
    <property type="match status" value="1"/>
</dbReference>
<evidence type="ECO:0000256" key="6">
    <source>
        <dbReference type="ARBA" id="ARBA00022989"/>
    </source>
</evidence>
<dbReference type="NCBIfam" id="TIGR00967">
    <property type="entry name" value="3a0501s007"/>
    <property type="match status" value="1"/>
</dbReference>
<dbReference type="SUPFAM" id="SSF103491">
    <property type="entry name" value="Preprotein translocase SecY subunit"/>
    <property type="match status" value="1"/>
</dbReference>
<keyword evidence="5 10" id="KW-0653">Protein transport</keyword>